<gene>
    <name evidence="1" type="ORF">N5J11_11985</name>
</gene>
<dbReference type="RefSeq" id="WP_279534413.1">
    <property type="nucleotide sequence ID" value="NZ_CP104579.1"/>
</dbReference>
<dbReference type="Gene3D" id="1.20.120.330">
    <property type="entry name" value="Nucleotidyltransferases domain 2"/>
    <property type="match status" value="1"/>
</dbReference>
<sequence length="154" mass="17797">MMVQRSTPGIEQGFAMTDQDIRWLQRLSNYQRALGQLTRAVELAQSRPLSELERQGLIQAFEFVFELAWNLMKDYFVYQGNPAITGARDAIRTAFKQGLVVDGEGWMEMIKSRNQTAHTYNESIAIEIAERILARYQDLFVQFQQRMQGLASEL</sequence>
<name>A0AA42QAB5_ECTOL</name>
<evidence type="ECO:0000313" key="1">
    <source>
        <dbReference type="EMBL" id="MDH1339940.1"/>
    </source>
</evidence>
<dbReference type="Pfam" id="PF08780">
    <property type="entry name" value="NTase_sub_bind"/>
    <property type="match status" value="1"/>
</dbReference>
<organism evidence="1 2">
    <name type="scientific">Ectopseudomonas oleovorans</name>
    <name type="common">Pseudomonas oleovorans</name>
    <dbReference type="NCBI Taxonomy" id="301"/>
    <lineage>
        <taxon>Bacteria</taxon>
        <taxon>Pseudomonadati</taxon>
        <taxon>Pseudomonadota</taxon>
        <taxon>Gammaproteobacteria</taxon>
        <taxon>Pseudomonadales</taxon>
        <taxon>Pseudomonadaceae</taxon>
        <taxon>Ectopseudomonas</taxon>
    </lineage>
</organism>
<dbReference type="SUPFAM" id="SSF81593">
    <property type="entry name" value="Nucleotidyltransferase substrate binding subunit/domain"/>
    <property type="match status" value="1"/>
</dbReference>
<evidence type="ECO:0000313" key="2">
    <source>
        <dbReference type="Proteomes" id="UP001161697"/>
    </source>
</evidence>
<protein>
    <submittedName>
        <fullName evidence="1">Nucleotidyltransferase substrate binding protein</fullName>
    </submittedName>
</protein>
<dbReference type="NCBIfam" id="TIGR01987">
    <property type="entry name" value="HI0074"/>
    <property type="match status" value="1"/>
</dbReference>
<proteinExistence type="predicted"/>
<dbReference type="InterPro" id="IPR010235">
    <property type="entry name" value="HepT"/>
</dbReference>
<accession>A0AA42QAB5</accession>
<dbReference type="AlphaFoldDB" id="A0AA42QAB5"/>
<reference evidence="1" key="1">
    <citation type="submission" date="2022-09" db="EMBL/GenBank/DDBJ databases">
        <title>Intensive care unit water sources are persistently colonized with multi-drug resistant bacteria and are the site of extensive horizontal gene transfer of antibiotic resistance genes.</title>
        <authorList>
            <person name="Diorio-Toth L."/>
        </authorList>
    </citation>
    <scope>NUCLEOTIDE SEQUENCE</scope>
    <source>
        <strain evidence="1">GD03704</strain>
    </source>
</reference>
<dbReference type="Proteomes" id="UP001161697">
    <property type="component" value="Unassembled WGS sequence"/>
</dbReference>
<comment type="caution">
    <text evidence="1">The sequence shown here is derived from an EMBL/GenBank/DDBJ whole genome shotgun (WGS) entry which is preliminary data.</text>
</comment>
<dbReference type="EMBL" id="JAOCJE010000001">
    <property type="protein sequence ID" value="MDH1339940.1"/>
    <property type="molecule type" value="Genomic_DNA"/>
</dbReference>